<dbReference type="InterPro" id="IPR018062">
    <property type="entry name" value="HTH_AraC-typ_CS"/>
</dbReference>
<organism evidence="5 6">
    <name type="scientific">Aestuariispira insulae</name>
    <dbReference type="NCBI Taxonomy" id="1461337"/>
    <lineage>
        <taxon>Bacteria</taxon>
        <taxon>Pseudomonadati</taxon>
        <taxon>Pseudomonadota</taxon>
        <taxon>Alphaproteobacteria</taxon>
        <taxon>Rhodospirillales</taxon>
        <taxon>Kiloniellaceae</taxon>
        <taxon>Aestuariispira</taxon>
    </lineage>
</organism>
<proteinExistence type="predicted"/>
<dbReference type="Proteomes" id="UP000256845">
    <property type="component" value="Unassembled WGS sequence"/>
</dbReference>
<dbReference type="InterPro" id="IPR009057">
    <property type="entry name" value="Homeodomain-like_sf"/>
</dbReference>
<dbReference type="RefSeq" id="WP_245957093.1">
    <property type="nucleotide sequence ID" value="NZ_QRDW01000007.1"/>
</dbReference>
<dbReference type="PROSITE" id="PS00041">
    <property type="entry name" value="HTH_ARAC_FAMILY_1"/>
    <property type="match status" value="1"/>
</dbReference>
<accession>A0A3D9HGK4</accession>
<dbReference type="SMART" id="SM00342">
    <property type="entry name" value="HTH_ARAC"/>
    <property type="match status" value="1"/>
</dbReference>
<dbReference type="PRINTS" id="PR00032">
    <property type="entry name" value="HTHARAC"/>
</dbReference>
<comment type="caution">
    <text evidence="5">The sequence shown here is derived from an EMBL/GenBank/DDBJ whole genome shotgun (WGS) entry which is preliminary data.</text>
</comment>
<dbReference type="InterPro" id="IPR020449">
    <property type="entry name" value="Tscrpt_reg_AraC-type_HTH"/>
</dbReference>
<evidence type="ECO:0000256" key="2">
    <source>
        <dbReference type="ARBA" id="ARBA00023125"/>
    </source>
</evidence>
<dbReference type="PANTHER" id="PTHR43130:SF3">
    <property type="entry name" value="HTH-TYPE TRANSCRIPTIONAL REGULATOR RV1931C"/>
    <property type="match status" value="1"/>
</dbReference>
<dbReference type="Gene3D" id="1.10.10.60">
    <property type="entry name" value="Homeodomain-like"/>
    <property type="match status" value="2"/>
</dbReference>
<dbReference type="SUPFAM" id="SSF46689">
    <property type="entry name" value="Homeodomain-like"/>
    <property type="match status" value="2"/>
</dbReference>
<dbReference type="InterPro" id="IPR018060">
    <property type="entry name" value="HTH_AraC"/>
</dbReference>
<dbReference type="CDD" id="cd03136">
    <property type="entry name" value="GATase1_AraC_ArgR_like"/>
    <property type="match status" value="1"/>
</dbReference>
<name>A0A3D9HGK4_9PROT</name>
<dbReference type="Gene3D" id="3.40.50.880">
    <property type="match status" value="1"/>
</dbReference>
<keyword evidence="6" id="KW-1185">Reference proteome</keyword>
<feature type="domain" description="HTH araC/xylS-type" evidence="4">
    <location>
        <begin position="226"/>
        <end position="324"/>
    </location>
</feature>
<dbReference type="PANTHER" id="PTHR43130">
    <property type="entry name" value="ARAC-FAMILY TRANSCRIPTIONAL REGULATOR"/>
    <property type="match status" value="1"/>
</dbReference>
<dbReference type="PROSITE" id="PS01124">
    <property type="entry name" value="HTH_ARAC_FAMILY_2"/>
    <property type="match status" value="1"/>
</dbReference>
<sequence length="329" mass="37342">MADFMLKQDGDESVDIVNLFLVPNFSMIAFTSLVEPMRLANMIANKTLYRWRIISRDGLPVPSSAGIEVSPELSAPELERPSNIVVCSGIDAHIYQDALTFGWLRRWAREGSHVGAICTGAHILAHAGLLNGYRCTIHWANLDSFVEEFPDIDVRAELYETDRDRFTCAGGIAALDMMLSEMTKKHGPELAAAVSEQFMHERIREGHDDQRLPLQARLRVSHPKLIRAIAEMEKHTEEALSRDEIAQRVGLSRRQLERLFRRYLSTSPARYYLKLRLNRARTLLTQTTMPVTEVAFASGFTSASHFSKCYRDMFGRTPRAERRGGDDEE</sequence>
<evidence type="ECO:0000259" key="4">
    <source>
        <dbReference type="PROSITE" id="PS01124"/>
    </source>
</evidence>
<protein>
    <submittedName>
        <fullName evidence="5">AraC family transcriptional regulator with amidase-like domain</fullName>
    </submittedName>
</protein>
<keyword evidence="2" id="KW-0238">DNA-binding</keyword>
<dbReference type="EMBL" id="QRDW01000007">
    <property type="protein sequence ID" value="RED48545.1"/>
    <property type="molecule type" value="Genomic_DNA"/>
</dbReference>
<dbReference type="InterPro" id="IPR029062">
    <property type="entry name" value="Class_I_gatase-like"/>
</dbReference>
<dbReference type="AlphaFoldDB" id="A0A3D9HGK4"/>
<evidence type="ECO:0000313" key="5">
    <source>
        <dbReference type="EMBL" id="RED48545.1"/>
    </source>
</evidence>
<dbReference type="Pfam" id="PF01965">
    <property type="entry name" value="DJ-1_PfpI"/>
    <property type="match status" value="1"/>
</dbReference>
<evidence type="ECO:0000313" key="6">
    <source>
        <dbReference type="Proteomes" id="UP000256845"/>
    </source>
</evidence>
<dbReference type="InterPro" id="IPR052158">
    <property type="entry name" value="INH-QAR"/>
</dbReference>
<keyword evidence="1" id="KW-0805">Transcription regulation</keyword>
<dbReference type="SUPFAM" id="SSF52317">
    <property type="entry name" value="Class I glutamine amidotransferase-like"/>
    <property type="match status" value="1"/>
</dbReference>
<gene>
    <name evidence="5" type="ORF">DFP90_10748</name>
</gene>
<dbReference type="InterPro" id="IPR002818">
    <property type="entry name" value="DJ-1/PfpI"/>
</dbReference>
<reference evidence="5 6" key="1">
    <citation type="submission" date="2018-07" db="EMBL/GenBank/DDBJ databases">
        <title>Genomic Encyclopedia of Type Strains, Phase III (KMG-III): the genomes of soil and plant-associated and newly described type strains.</title>
        <authorList>
            <person name="Whitman W."/>
        </authorList>
    </citation>
    <scope>NUCLEOTIDE SEQUENCE [LARGE SCALE GENOMIC DNA]</scope>
    <source>
        <strain evidence="5 6">CECT 8488</strain>
    </source>
</reference>
<evidence type="ECO:0000256" key="3">
    <source>
        <dbReference type="ARBA" id="ARBA00023163"/>
    </source>
</evidence>
<keyword evidence="3" id="KW-0804">Transcription</keyword>
<dbReference type="Pfam" id="PF12833">
    <property type="entry name" value="HTH_18"/>
    <property type="match status" value="1"/>
</dbReference>
<evidence type="ECO:0000256" key="1">
    <source>
        <dbReference type="ARBA" id="ARBA00023015"/>
    </source>
</evidence>
<dbReference type="GO" id="GO:0043565">
    <property type="term" value="F:sequence-specific DNA binding"/>
    <property type="evidence" value="ECO:0007669"/>
    <property type="project" value="InterPro"/>
</dbReference>
<dbReference type="GO" id="GO:0003700">
    <property type="term" value="F:DNA-binding transcription factor activity"/>
    <property type="evidence" value="ECO:0007669"/>
    <property type="project" value="InterPro"/>
</dbReference>